<evidence type="ECO:0000256" key="1">
    <source>
        <dbReference type="ARBA" id="ARBA00022679"/>
    </source>
</evidence>
<dbReference type="SUPFAM" id="SSF55874">
    <property type="entry name" value="ATPase domain of HSP90 chaperone/DNA topoisomerase II/histidine kinase"/>
    <property type="match status" value="1"/>
</dbReference>
<keyword evidence="1" id="KW-0808">Transferase</keyword>
<organism evidence="6 7">
    <name type="scientific">Amycolatopsis silviterrae</name>
    <dbReference type="NCBI Taxonomy" id="1656914"/>
    <lineage>
        <taxon>Bacteria</taxon>
        <taxon>Bacillati</taxon>
        <taxon>Actinomycetota</taxon>
        <taxon>Actinomycetes</taxon>
        <taxon>Pseudonocardiales</taxon>
        <taxon>Pseudonocardiaceae</taxon>
        <taxon>Amycolatopsis</taxon>
    </lineage>
</organism>
<dbReference type="CDD" id="cd16917">
    <property type="entry name" value="HATPase_UhpB-NarQ-NarX-like"/>
    <property type="match status" value="1"/>
</dbReference>
<feature type="region of interest" description="Disordered" evidence="4">
    <location>
        <begin position="476"/>
        <end position="495"/>
    </location>
</feature>
<feature type="domain" description="Histidine kinase" evidence="5">
    <location>
        <begin position="300"/>
        <end position="494"/>
    </location>
</feature>
<accession>A0ABW5HKT6</accession>
<dbReference type="InterPro" id="IPR050482">
    <property type="entry name" value="Sensor_HK_TwoCompSys"/>
</dbReference>
<dbReference type="GO" id="GO:0016301">
    <property type="term" value="F:kinase activity"/>
    <property type="evidence" value="ECO:0007669"/>
    <property type="project" value="UniProtKB-KW"/>
</dbReference>
<evidence type="ECO:0000256" key="4">
    <source>
        <dbReference type="SAM" id="MobiDB-lite"/>
    </source>
</evidence>
<dbReference type="InterPro" id="IPR029016">
    <property type="entry name" value="GAF-like_dom_sf"/>
</dbReference>
<dbReference type="InterPro" id="IPR003594">
    <property type="entry name" value="HATPase_dom"/>
</dbReference>
<evidence type="ECO:0000256" key="2">
    <source>
        <dbReference type="ARBA" id="ARBA00022777"/>
    </source>
</evidence>
<dbReference type="PANTHER" id="PTHR24421:SF61">
    <property type="entry name" value="OXYGEN SENSOR HISTIDINE KINASE NREB"/>
    <property type="match status" value="1"/>
</dbReference>
<dbReference type="SMART" id="SM00065">
    <property type="entry name" value="GAF"/>
    <property type="match status" value="1"/>
</dbReference>
<dbReference type="InterPro" id="IPR003018">
    <property type="entry name" value="GAF"/>
</dbReference>
<dbReference type="Pfam" id="PF13188">
    <property type="entry name" value="PAS_8"/>
    <property type="match status" value="1"/>
</dbReference>
<evidence type="ECO:0000259" key="5">
    <source>
        <dbReference type="PROSITE" id="PS50109"/>
    </source>
</evidence>
<dbReference type="PANTHER" id="PTHR24421">
    <property type="entry name" value="NITRATE/NITRITE SENSOR PROTEIN NARX-RELATED"/>
    <property type="match status" value="1"/>
</dbReference>
<dbReference type="SUPFAM" id="SSF55781">
    <property type="entry name" value="GAF domain-like"/>
    <property type="match status" value="1"/>
</dbReference>
<keyword evidence="2 6" id="KW-0418">Kinase</keyword>
<name>A0ABW5HKT6_9PSEU</name>
<dbReference type="Gene3D" id="3.30.565.10">
    <property type="entry name" value="Histidine kinase-like ATPase, C-terminal domain"/>
    <property type="match status" value="1"/>
</dbReference>
<dbReference type="Gene3D" id="3.30.450.40">
    <property type="match status" value="1"/>
</dbReference>
<comment type="caution">
    <text evidence="6">The sequence shown here is derived from an EMBL/GenBank/DDBJ whole genome shotgun (WGS) entry which is preliminary data.</text>
</comment>
<sequence>MSLASVGHGALMQLVDNAQDGVALFEAPGSRPTYVNSAGQRVLGLVAADAATTDRALAELLERVRGVSKDGPVTVLHQGRQLECTLSQVVDGPKTLEVMRFSDVTTARLQEERLKTFSRTSASIAFAESLAVNLDRLAHDVRRTTGMDSCTFVLIGDDGEMQQCGTSGSYPHTRDYVTRLAACQALGAPLLSKPALATRQPIVVDGWREQTLRDPRFGPLHPISRDATWHTIAVFPLIVRNATVGVLDAFFPKGRRPSDADITFLSAIADQAAIAVDNSRMVVQLEERAALDERHRLARDLHDSVNQALFSMSLQARTLELVASEPSPDPDAFRRGATEIHALAKGALAEMRALIFQLRPEALHAEGLVSAVRRQAAALAARDDIRVDVEDPDGLAGLPPEVEVELFRVVVESLTNVVKHANAKSARISFTRSGRDLSVTIRDDGKGFDPADPHAGHLGLISMRERLDRVGGRLRVESAPGGPTKVHATVAGALS</sequence>
<dbReference type="InterPro" id="IPR011712">
    <property type="entry name" value="Sig_transdc_His_kin_sub3_dim/P"/>
</dbReference>
<dbReference type="InterPro" id="IPR036890">
    <property type="entry name" value="HATPase_C_sf"/>
</dbReference>
<dbReference type="Pfam" id="PF02518">
    <property type="entry name" value="HATPase_c"/>
    <property type="match status" value="1"/>
</dbReference>
<evidence type="ECO:0000313" key="6">
    <source>
        <dbReference type="EMBL" id="MFD2473555.1"/>
    </source>
</evidence>
<evidence type="ECO:0000256" key="3">
    <source>
        <dbReference type="ARBA" id="ARBA00023012"/>
    </source>
</evidence>
<evidence type="ECO:0000313" key="7">
    <source>
        <dbReference type="Proteomes" id="UP001597483"/>
    </source>
</evidence>
<dbReference type="Pfam" id="PF07730">
    <property type="entry name" value="HisKA_3"/>
    <property type="match status" value="1"/>
</dbReference>
<protein>
    <submittedName>
        <fullName evidence="6">Histidine kinase</fullName>
    </submittedName>
</protein>
<proteinExistence type="predicted"/>
<dbReference type="SMART" id="SM00387">
    <property type="entry name" value="HATPase_c"/>
    <property type="match status" value="1"/>
</dbReference>
<dbReference type="Proteomes" id="UP001597483">
    <property type="component" value="Unassembled WGS sequence"/>
</dbReference>
<dbReference type="EMBL" id="JBHUKS010000033">
    <property type="protein sequence ID" value="MFD2473555.1"/>
    <property type="molecule type" value="Genomic_DNA"/>
</dbReference>
<keyword evidence="3" id="KW-0902">Two-component regulatory system</keyword>
<dbReference type="RefSeq" id="WP_378312128.1">
    <property type="nucleotide sequence ID" value="NZ_JBHUKS010000033.1"/>
</dbReference>
<dbReference type="PROSITE" id="PS50109">
    <property type="entry name" value="HIS_KIN"/>
    <property type="match status" value="1"/>
</dbReference>
<dbReference type="InterPro" id="IPR005467">
    <property type="entry name" value="His_kinase_dom"/>
</dbReference>
<reference evidence="7" key="1">
    <citation type="journal article" date="2019" name="Int. J. Syst. Evol. Microbiol.">
        <title>The Global Catalogue of Microorganisms (GCM) 10K type strain sequencing project: providing services to taxonomists for standard genome sequencing and annotation.</title>
        <authorList>
            <consortium name="The Broad Institute Genomics Platform"/>
            <consortium name="The Broad Institute Genome Sequencing Center for Infectious Disease"/>
            <person name="Wu L."/>
            <person name="Ma J."/>
        </authorList>
    </citation>
    <scope>NUCLEOTIDE SEQUENCE [LARGE SCALE GENOMIC DNA]</scope>
    <source>
        <strain evidence="7">CGMCC 4.7641</strain>
    </source>
</reference>
<dbReference type="Pfam" id="PF01590">
    <property type="entry name" value="GAF"/>
    <property type="match status" value="1"/>
</dbReference>
<gene>
    <name evidence="6" type="ORF">ACFSVL_39570</name>
</gene>
<dbReference type="InterPro" id="IPR000014">
    <property type="entry name" value="PAS"/>
</dbReference>
<keyword evidence="7" id="KW-1185">Reference proteome</keyword>
<dbReference type="Gene3D" id="1.20.5.1930">
    <property type="match status" value="1"/>
</dbReference>